<protein>
    <submittedName>
        <fullName evidence="1">DUF4411 family protein</fullName>
    </submittedName>
</protein>
<dbReference type="Pfam" id="PF14367">
    <property type="entry name" value="DUF4411"/>
    <property type="match status" value="1"/>
</dbReference>
<dbReference type="SUPFAM" id="SSF88723">
    <property type="entry name" value="PIN domain-like"/>
    <property type="match status" value="1"/>
</dbReference>
<gene>
    <name evidence="1" type="ORF">V8247_06605</name>
</gene>
<sequence length="169" mass="19122">MLSTKFLDRAMYIFDTCCLIHAYKDDFPPNGPNKAFWSWFDNLASNEEIIIPEEVLEEIDCKKDGLKKFLSRHTNLKKESGAKCVSALPTVLRNYGDDLSDVDLELLGGKADPYIISHAIVSKGTVVSCEVSDKRKTGVQKKIPDVCGELNVDFESYTCFVWRMRGLYP</sequence>
<dbReference type="RefSeq" id="WP_338737054.1">
    <property type="nucleotide sequence ID" value="NZ_CP146612.1"/>
</dbReference>
<dbReference type="InterPro" id="IPR029060">
    <property type="entry name" value="PIN-like_dom_sf"/>
</dbReference>
<proteinExistence type="predicted"/>
<organism evidence="1 2">
    <name type="scientific">Candidatus Dehalogenimonas loeffleri</name>
    <dbReference type="NCBI Taxonomy" id="3127115"/>
    <lineage>
        <taxon>Bacteria</taxon>
        <taxon>Bacillati</taxon>
        <taxon>Chloroflexota</taxon>
        <taxon>Dehalococcoidia</taxon>
        <taxon>Dehalococcoidales</taxon>
        <taxon>Dehalococcoidaceae</taxon>
        <taxon>Dehalogenimonas</taxon>
    </lineage>
</organism>
<evidence type="ECO:0000313" key="1">
    <source>
        <dbReference type="EMBL" id="WWX24925.1"/>
    </source>
</evidence>
<dbReference type="InterPro" id="IPR016541">
    <property type="entry name" value="UCP008505"/>
</dbReference>
<name>A0ABZ2J1Y2_9CHLR</name>
<dbReference type="EMBL" id="CP146612">
    <property type="protein sequence ID" value="WWX24925.1"/>
    <property type="molecule type" value="Genomic_DNA"/>
</dbReference>
<reference evidence="1 2" key="1">
    <citation type="submission" date="2024-03" db="EMBL/GenBank/DDBJ databases">
        <title>A Dehalogenimonas Isolated from Estuarine Sediments Dihaloeliminates Chlorinated Alkanes.</title>
        <authorList>
            <person name="Yang Y."/>
            <person name="Wang H."/>
        </authorList>
    </citation>
    <scope>NUCLEOTIDE SEQUENCE [LARGE SCALE GENOMIC DNA]</scope>
    <source>
        <strain evidence="1 2">W</strain>
    </source>
</reference>
<evidence type="ECO:0000313" key="2">
    <source>
        <dbReference type="Proteomes" id="UP001375370"/>
    </source>
</evidence>
<keyword evidence="2" id="KW-1185">Reference proteome</keyword>
<accession>A0ABZ2J1Y2</accession>
<dbReference type="Proteomes" id="UP001375370">
    <property type="component" value="Chromosome"/>
</dbReference>